<reference evidence="2 3" key="1">
    <citation type="submission" date="2024-02" db="EMBL/GenBank/DDBJ databases">
        <authorList>
            <person name="Vignale AGUSTIN F."/>
            <person name="Sosa J E."/>
            <person name="Modenutti C."/>
        </authorList>
    </citation>
    <scope>NUCLEOTIDE SEQUENCE [LARGE SCALE GENOMIC DNA]</scope>
</reference>
<evidence type="ECO:0000313" key="2">
    <source>
        <dbReference type="EMBL" id="CAK9153506.1"/>
    </source>
</evidence>
<organism evidence="2 3">
    <name type="scientific">Ilex paraguariensis</name>
    <name type="common">yerba mate</name>
    <dbReference type="NCBI Taxonomy" id="185542"/>
    <lineage>
        <taxon>Eukaryota</taxon>
        <taxon>Viridiplantae</taxon>
        <taxon>Streptophyta</taxon>
        <taxon>Embryophyta</taxon>
        <taxon>Tracheophyta</taxon>
        <taxon>Spermatophyta</taxon>
        <taxon>Magnoliopsida</taxon>
        <taxon>eudicotyledons</taxon>
        <taxon>Gunneridae</taxon>
        <taxon>Pentapetalae</taxon>
        <taxon>asterids</taxon>
        <taxon>campanulids</taxon>
        <taxon>Aquifoliales</taxon>
        <taxon>Aquifoliaceae</taxon>
        <taxon>Ilex</taxon>
    </lineage>
</organism>
<evidence type="ECO:0000313" key="3">
    <source>
        <dbReference type="Proteomes" id="UP001642360"/>
    </source>
</evidence>
<keyword evidence="3" id="KW-1185">Reference proteome</keyword>
<dbReference type="Proteomes" id="UP001642360">
    <property type="component" value="Unassembled WGS sequence"/>
</dbReference>
<protein>
    <submittedName>
        <fullName evidence="2">Uncharacterized protein</fullName>
    </submittedName>
</protein>
<sequence length="150" mass="16038">MPVLRSGVRRGRAAKQQPNLNPSQNPIEGEAIATRTRRRRAAAAAAVQDTDNNQAIDENEVVAGAPVAEVRQVEERILEEPVGVGGGEPEEVAEKPMDDYGSGARSADKVHAGEDEGSTAPLPEKLVLCCPADNWLLNEALLKKIAVLLR</sequence>
<feature type="compositionally biased region" description="Polar residues" evidence="1">
    <location>
        <begin position="16"/>
        <end position="26"/>
    </location>
</feature>
<feature type="region of interest" description="Disordered" evidence="1">
    <location>
        <begin position="1"/>
        <end position="30"/>
    </location>
</feature>
<name>A0ABC8SBI9_9AQUA</name>
<feature type="region of interest" description="Disordered" evidence="1">
    <location>
        <begin position="79"/>
        <end position="121"/>
    </location>
</feature>
<dbReference type="PROSITE" id="PS00018">
    <property type="entry name" value="EF_HAND_1"/>
    <property type="match status" value="1"/>
</dbReference>
<comment type="caution">
    <text evidence="2">The sequence shown here is derived from an EMBL/GenBank/DDBJ whole genome shotgun (WGS) entry which is preliminary data.</text>
</comment>
<evidence type="ECO:0000256" key="1">
    <source>
        <dbReference type="SAM" id="MobiDB-lite"/>
    </source>
</evidence>
<dbReference type="InterPro" id="IPR018247">
    <property type="entry name" value="EF_Hand_1_Ca_BS"/>
</dbReference>
<proteinExistence type="predicted"/>
<accession>A0ABC8SBI9</accession>
<dbReference type="AlphaFoldDB" id="A0ABC8SBI9"/>
<gene>
    <name evidence="2" type="ORF">ILEXP_LOCUS21774</name>
</gene>
<dbReference type="EMBL" id="CAUOFW020002403">
    <property type="protein sequence ID" value="CAK9153506.1"/>
    <property type="molecule type" value="Genomic_DNA"/>
</dbReference>